<accession>A0A7C1VXC8</accession>
<evidence type="ECO:0000313" key="1">
    <source>
        <dbReference type="EMBL" id="HEC67859.1"/>
    </source>
</evidence>
<name>A0A7C1VXC8_DESA2</name>
<dbReference type="Proteomes" id="UP000885738">
    <property type="component" value="Unassembled WGS sequence"/>
</dbReference>
<dbReference type="EMBL" id="DRIH01000117">
    <property type="protein sequence ID" value="HEC67859.1"/>
    <property type="molecule type" value="Genomic_DNA"/>
</dbReference>
<proteinExistence type="predicted"/>
<protein>
    <submittedName>
        <fullName evidence="1">Uncharacterized protein</fullName>
    </submittedName>
</protein>
<comment type="caution">
    <text evidence="1">The sequence shown here is derived from an EMBL/GenBank/DDBJ whole genome shotgun (WGS) entry which is preliminary data.</text>
</comment>
<reference evidence="1" key="1">
    <citation type="journal article" date="2020" name="mSystems">
        <title>Genome- and Community-Level Interaction Insights into Carbon Utilization and Element Cycling Functions of Hydrothermarchaeota in Hydrothermal Sediment.</title>
        <authorList>
            <person name="Zhou Z."/>
            <person name="Liu Y."/>
            <person name="Xu W."/>
            <person name="Pan J."/>
            <person name="Luo Z.H."/>
            <person name="Li M."/>
        </authorList>
    </citation>
    <scope>NUCLEOTIDE SEQUENCE [LARGE SCALE GENOMIC DNA]</scope>
    <source>
        <strain evidence="1">HyVt-389</strain>
    </source>
</reference>
<gene>
    <name evidence="1" type="ORF">ENI35_03485</name>
</gene>
<dbReference type="AlphaFoldDB" id="A0A7C1VXC8"/>
<sequence length="286" mass="33040">MKGIKEIADFQDLFFKMAKEKSEELLKGDIQKEIESEKDFPVSIKADFNLLINEISALAKTRSFFKDIIEELKSDLNDLLKSKDYDEFINNFKDLVEIEQLKNLPDVLRGIIHMEIGLALSFITVINNLKDIRIEDYEDSFNQYFFSDGYKTVSEDLIARPKLPHISSFSDIKTIGNQIKAERYIRDMIRIIVETTGDRLYKLRERYPKFIQEYQDNSKKKLIDWFDSFGDMAEASLLPVVEGVINGAFSIKLNPLIAAAIGTFCSVTARKATEHSYLTLLRIKYS</sequence>
<organism evidence="1">
    <name type="scientific">Desulfofervidus auxilii</name>
    <dbReference type="NCBI Taxonomy" id="1621989"/>
    <lineage>
        <taxon>Bacteria</taxon>
        <taxon>Pseudomonadati</taxon>
        <taxon>Thermodesulfobacteriota</taxon>
        <taxon>Candidatus Desulfofervidia</taxon>
        <taxon>Candidatus Desulfofervidales</taxon>
        <taxon>Candidatus Desulfofervidaceae</taxon>
        <taxon>Candidatus Desulfofervidus</taxon>
    </lineage>
</organism>